<evidence type="ECO:0000256" key="2">
    <source>
        <dbReference type="ARBA" id="ARBA00022692"/>
    </source>
</evidence>
<dbReference type="FunFam" id="1.20.1250.20:FF:000532">
    <property type="entry name" value="SLC (SoLute Carrier) homolog"/>
    <property type="match status" value="1"/>
</dbReference>
<feature type="transmembrane region" description="Helical" evidence="5">
    <location>
        <begin position="344"/>
        <end position="368"/>
    </location>
</feature>
<dbReference type="InterPro" id="IPR011701">
    <property type="entry name" value="MFS"/>
</dbReference>
<dbReference type="PANTHER" id="PTHR11662:SF399">
    <property type="entry name" value="FI19708P1-RELATED"/>
    <property type="match status" value="1"/>
</dbReference>
<dbReference type="Gene3D" id="1.20.1250.20">
    <property type="entry name" value="MFS general substrate transporter like domains"/>
    <property type="match status" value="2"/>
</dbReference>
<feature type="transmembrane region" description="Helical" evidence="5">
    <location>
        <begin position="318"/>
        <end position="337"/>
    </location>
</feature>
<feature type="non-terminal residue" evidence="7">
    <location>
        <position position="1"/>
    </location>
</feature>
<feature type="transmembrane region" description="Helical" evidence="5">
    <location>
        <begin position="114"/>
        <end position="134"/>
    </location>
</feature>
<organism evidence="7 8">
    <name type="scientific">Mesorhabditis spiculigera</name>
    <dbReference type="NCBI Taxonomy" id="96644"/>
    <lineage>
        <taxon>Eukaryota</taxon>
        <taxon>Metazoa</taxon>
        <taxon>Ecdysozoa</taxon>
        <taxon>Nematoda</taxon>
        <taxon>Chromadorea</taxon>
        <taxon>Rhabditida</taxon>
        <taxon>Rhabditina</taxon>
        <taxon>Rhabditomorpha</taxon>
        <taxon>Rhabditoidea</taxon>
        <taxon>Rhabditidae</taxon>
        <taxon>Mesorhabditinae</taxon>
        <taxon>Mesorhabditis</taxon>
    </lineage>
</organism>
<dbReference type="InterPro" id="IPR020846">
    <property type="entry name" value="MFS_dom"/>
</dbReference>
<dbReference type="InterPro" id="IPR036259">
    <property type="entry name" value="MFS_trans_sf"/>
</dbReference>
<name>A0AA36D2L0_9BILA</name>
<keyword evidence="3 5" id="KW-1133">Transmembrane helix</keyword>
<protein>
    <recommendedName>
        <fullName evidence="6">Major facilitator superfamily (MFS) profile domain-containing protein</fullName>
    </recommendedName>
</protein>
<accession>A0AA36D2L0</accession>
<dbReference type="Pfam" id="PF07690">
    <property type="entry name" value="MFS_1"/>
    <property type="match status" value="1"/>
</dbReference>
<sequence length="456" mass="49388">MAIVCMVRRDVGNVTEKASQCAVVDPTAVVDDVPEMLLTDPVIAEFDWSKEVKGSILGAFFNGYLCSQILGGYLASRFGGKRVILYTVLGSSLLTLLSPIAARTHHMALYALRTVIGFLQGATFPAMHTMWALWGPPLERSVLTGVSYAGAQIGNMLVLSVSGILCEHGFDGGWPSIFYSFGVFGVIWCACWHYFTSDRPSTHTRISKEEAEYIESSLEETMGKSTDKPRATPWMSLLTSRAVWACWIGHFAGDWGAYTMMLALPSFLKDVLGVNLSSLGFLSAAPYLAYFVVINIGGAGADYLRNGNILNTVNTRRLAMMLALVGQAVFLVLAAHCGCGQEMLFVVFLIIGTGLSGFQYSGFVVNYLDIAPPFSGTIMGIGNTLSCFGGIASPLVMEAMTKNGTREEWKMAMWLTAGILVVGAVLYSLMAKGDVENWAKAEPTKDDEEAVPLQEK</sequence>
<dbReference type="SUPFAM" id="SSF103473">
    <property type="entry name" value="MFS general substrate transporter"/>
    <property type="match status" value="1"/>
</dbReference>
<dbReference type="EMBL" id="CATQJA010002654">
    <property type="protein sequence ID" value="CAJ0578784.1"/>
    <property type="molecule type" value="Genomic_DNA"/>
</dbReference>
<dbReference type="GO" id="GO:0022857">
    <property type="term" value="F:transmembrane transporter activity"/>
    <property type="evidence" value="ECO:0007669"/>
    <property type="project" value="InterPro"/>
</dbReference>
<dbReference type="Proteomes" id="UP001177023">
    <property type="component" value="Unassembled WGS sequence"/>
</dbReference>
<dbReference type="PANTHER" id="PTHR11662">
    <property type="entry name" value="SOLUTE CARRIER FAMILY 17"/>
    <property type="match status" value="1"/>
</dbReference>
<dbReference type="AlphaFoldDB" id="A0AA36D2L0"/>
<feature type="transmembrane region" description="Helical" evidence="5">
    <location>
        <begin position="177"/>
        <end position="195"/>
    </location>
</feature>
<gene>
    <name evidence="7" type="ORF">MSPICULIGERA_LOCUS17025</name>
</gene>
<keyword evidence="4 5" id="KW-0472">Membrane</keyword>
<evidence type="ECO:0000256" key="5">
    <source>
        <dbReference type="SAM" id="Phobius"/>
    </source>
</evidence>
<reference evidence="7" key="1">
    <citation type="submission" date="2023-06" db="EMBL/GenBank/DDBJ databases">
        <authorList>
            <person name="Delattre M."/>
        </authorList>
    </citation>
    <scope>NUCLEOTIDE SEQUENCE</scope>
    <source>
        <strain evidence="7">AF72</strain>
    </source>
</reference>
<dbReference type="CDD" id="cd17318">
    <property type="entry name" value="MFS_SLC17"/>
    <property type="match status" value="1"/>
</dbReference>
<feature type="transmembrane region" description="Helical" evidence="5">
    <location>
        <begin position="374"/>
        <end position="397"/>
    </location>
</feature>
<evidence type="ECO:0000256" key="1">
    <source>
        <dbReference type="ARBA" id="ARBA00004141"/>
    </source>
</evidence>
<comment type="caution">
    <text evidence="7">The sequence shown here is derived from an EMBL/GenBank/DDBJ whole genome shotgun (WGS) entry which is preliminary data.</text>
</comment>
<dbReference type="PROSITE" id="PS50850">
    <property type="entry name" value="MFS"/>
    <property type="match status" value="1"/>
</dbReference>
<evidence type="ECO:0000259" key="6">
    <source>
        <dbReference type="PROSITE" id="PS50850"/>
    </source>
</evidence>
<dbReference type="GO" id="GO:0016020">
    <property type="term" value="C:membrane"/>
    <property type="evidence" value="ECO:0007669"/>
    <property type="project" value="UniProtKB-SubCell"/>
</dbReference>
<keyword evidence="8" id="KW-1185">Reference proteome</keyword>
<dbReference type="InterPro" id="IPR050382">
    <property type="entry name" value="MFS_Na/Anion_cotransporter"/>
</dbReference>
<feature type="domain" description="Major facilitator superfamily (MFS) profile" evidence="6">
    <location>
        <begin position="1"/>
        <end position="435"/>
    </location>
</feature>
<evidence type="ECO:0000256" key="4">
    <source>
        <dbReference type="ARBA" id="ARBA00023136"/>
    </source>
</evidence>
<dbReference type="GO" id="GO:0006820">
    <property type="term" value="P:monoatomic anion transport"/>
    <property type="evidence" value="ECO:0007669"/>
    <property type="project" value="TreeGrafter"/>
</dbReference>
<evidence type="ECO:0000313" key="7">
    <source>
        <dbReference type="EMBL" id="CAJ0578784.1"/>
    </source>
</evidence>
<comment type="subcellular location">
    <subcellularLocation>
        <location evidence="1">Membrane</location>
        <topology evidence="1">Multi-pass membrane protein</topology>
    </subcellularLocation>
</comment>
<feature type="transmembrane region" description="Helical" evidence="5">
    <location>
        <begin position="83"/>
        <end position="102"/>
    </location>
</feature>
<evidence type="ECO:0000256" key="3">
    <source>
        <dbReference type="ARBA" id="ARBA00022989"/>
    </source>
</evidence>
<keyword evidence="2 5" id="KW-0812">Transmembrane</keyword>
<feature type="transmembrane region" description="Helical" evidence="5">
    <location>
        <begin position="409"/>
        <end position="430"/>
    </location>
</feature>
<proteinExistence type="predicted"/>
<evidence type="ECO:0000313" key="8">
    <source>
        <dbReference type="Proteomes" id="UP001177023"/>
    </source>
</evidence>
<feature type="transmembrane region" description="Helical" evidence="5">
    <location>
        <begin position="242"/>
        <end position="264"/>
    </location>
</feature>
<feature type="transmembrane region" description="Helical" evidence="5">
    <location>
        <begin position="276"/>
        <end position="298"/>
    </location>
</feature>